<evidence type="ECO:0000313" key="3">
    <source>
        <dbReference type="Proteomes" id="UP000824596"/>
    </source>
</evidence>
<gene>
    <name evidence="2" type="ORF">HRG_03161</name>
</gene>
<comment type="caution">
    <text evidence="2">The sequence shown here is derived from an EMBL/GenBank/DDBJ whole genome shotgun (WGS) entry which is preliminary data.</text>
</comment>
<dbReference type="GeneID" id="68352290"/>
<sequence length="294" mass="31383">MSPPTAASHSSSRHNFPPSAVSSSRRPADPSRDAFPFSFNRPSRANPSSTSLVPSTAEGKPIPLDDSTAEHRTSALREINNHYPSRHQYVKSSGAQSSTYSEPVIVRSYHPPVPGRRLMGTNGAGCVAHGRSTSASGSDAGGPGAFVTRGLPFASKVGSAGTGMLGTMALTRANKASAVHIQQETRLPPVEAFSFKSFMANMEAQGGGDDINADLDRIAEICARSRYSLSNQYEVHYAPHGSGASFLAAAQQHHDIQGPTLQAVSSDDERSMKRQKRKRHGGRRNSRAMEPYPA</sequence>
<feature type="region of interest" description="Disordered" evidence="1">
    <location>
        <begin position="251"/>
        <end position="294"/>
    </location>
</feature>
<feature type="compositionally biased region" description="Polar residues" evidence="1">
    <location>
        <begin position="1"/>
        <end position="14"/>
    </location>
</feature>
<organism evidence="2 3">
    <name type="scientific">Hirsutella rhossiliensis</name>
    <dbReference type="NCBI Taxonomy" id="111463"/>
    <lineage>
        <taxon>Eukaryota</taxon>
        <taxon>Fungi</taxon>
        <taxon>Dikarya</taxon>
        <taxon>Ascomycota</taxon>
        <taxon>Pezizomycotina</taxon>
        <taxon>Sordariomycetes</taxon>
        <taxon>Hypocreomycetidae</taxon>
        <taxon>Hypocreales</taxon>
        <taxon>Ophiocordycipitaceae</taxon>
        <taxon>Hirsutella</taxon>
    </lineage>
</organism>
<reference evidence="2" key="1">
    <citation type="submission" date="2021-09" db="EMBL/GenBank/DDBJ databases">
        <title>A high-quality genome of the endoparasitic fungus Hirsutella rhossiliensis with a comparison of Hirsutella genomes reveals transposable elements contributing to genome size variation.</title>
        <authorList>
            <person name="Lin R."/>
            <person name="Jiao Y."/>
            <person name="Sun X."/>
            <person name="Ling J."/>
            <person name="Xie B."/>
            <person name="Cheng X."/>
        </authorList>
    </citation>
    <scope>NUCLEOTIDE SEQUENCE</scope>
    <source>
        <strain evidence="2">HR02</strain>
    </source>
</reference>
<dbReference type="Proteomes" id="UP000824596">
    <property type="component" value="Unassembled WGS sequence"/>
</dbReference>
<dbReference type="OrthoDB" id="5339332at2759"/>
<evidence type="ECO:0000256" key="1">
    <source>
        <dbReference type="SAM" id="MobiDB-lite"/>
    </source>
</evidence>
<accession>A0A9P8N1H9</accession>
<name>A0A9P8N1H9_9HYPO</name>
<feature type="compositionally biased region" description="Basic residues" evidence="1">
    <location>
        <begin position="273"/>
        <end position="286"/>
    </location>
</feature>
<proteinExistence type="predicted"/>
<evidence type="ECO:0000313" key="2">
    <source>
        <dbReference type="EMBL" id="KAH0965145.1"/>
    </source>
</evidence>
<feature type="compositionally biased region" description="Polar residues" evidence="1">
    <location>
        <begin position="40"/>
        <end position="54"/>
    </location>
</feature>
<dbReference type="EMBL" id="JAIZPD010000003">
    <property type="protein sequence ID" value="KAH0965145.1"/>
    <property type="molecule type" value="Genomic_DNA"/>
</dbReference>
<dbReference type="RefSeq" id="XP_044722658.1">
    <property type="nucleotide sequence ID" value="XM_044861632.1"/>
</dbReference>
<protein>
    <submittedName>
        <fullName evidence="2">Uncharacterized protein</fullName>
    </submittedName>
</protein>
<feature type="region of interest" description="Disordered" evidence="1">
    <location>
        <begin position="1"/>
        <end position="67"/>
    </location>
</feature>
<dbReference type="AlphaFoldDB" id="A0A9P8N1H9"/>
<keyword evidence="3" id="KW-1185">Reference proteome</keyword>